<dbReference type="OrthoDB" id="3256331at2759"/>
<organism evidence="2 3">
    <name type="scientific">Daedalea quercina L-15889</name>
    <dbReference type="NCBI Taxonomy" id="1314783"/>
    <lineage>
        <taxon>Eukaryota</taxon>
        <taxon>Fungi</taxon>
        <taxon>Dikarya</taxon>
        <taxon>Basidiomycota</taxon>
        <taxon>Agaricomycotina</taxon>
        <taxon>Agaricomycetes</taxon>
        <taxon>Polyporales</taxon>
        <taxon>Fomitopsis</taxon>
    </lineage>
</organism>
<accession>A0A165NUQ9</accession>
<evidence type="ECO:0000259" key="1">
    <source>
        <dbReference type="Pfam" id="PF20236"/>
    </source>
</evidence>
<dbReference type="AlphaFoldDB" id="A0A165NUQ9"/>
<evidence type="ECO:0000313" key="3">
    <source>
        <dbReference type="Proteomes" id="UP000076727"/>
    </source>
</evidence>
<dbReference type="EMBL" id="KV429076">
    <property type="protein sequence ID" value="KZT67399.1"/>
    <property type="molecule type" value="Genomic_DNA"/>
</dbReference>
<dbReference type="InterPro" id="IPR046528">
    <property type="entry name" value="DUF6593"/>
</dbReference>
<gene>
    <name evidence="2" type="ORF">DAEQUDRAFT_767139</name>
</gene>
<feature type="domain" description="DUF6593" evidence="1">
    <location>
        <begin position="15"/>
        <end position="171"/>
    </location>
</feature>
<name>A0A165NUQ9_9APHY</name>
<protein>
    <recommendedName>
        <fullName evidence="1">DUF6593 domain-containing protein</fullName>
    </recommendedName>
</protein>
<keyword evidence="3" id="KW-1185">Reference proteome</keyword>
<evidence type="ECO:0000313" key="2">
    <source>
        <dbReference type="EMBL" id="KZT67399.1"/>
    </source>
</evidence>
<dbReference type="Proteomes" id="UP000076727">
    <property type="component" value="Unassembled WGS sequence"/>
</dbReference>
<dbReference type="Pfam" id="PF20236">
    <property type="entry name" value="DUF6593"/>
    <property type="match status" value="1"/>
</dbReference>
<reference evidence="2 3" key="1">
    <citation type="journal article" date="2016" name="Mol. Biol. Evol.">
        <title>Comparative Genomics of Early-Diverging Mushroom-Forming Fungi Provides Insights into the Origins of Lignocellulose Decay Capabilities.</title>
        <authorList>
            <person name="Nagy L.G."/>
            <person name="Riley R."/>
            <person name="Tritt A."/>
            <person name="Adam C."/>
            <person name="Daum C."/>
            <person name="Floudas D."/>
            <person name="Sun H."/>
            <person name="Yadav J.S."/>
            <person name="Pangilinan J."/>
            <person name="Larsson K.H."/>
            <person name="Matsuura K."/>
            <person name="Barry K."/>
            <person name="Labutti K."/>
            <person name="Kuo R."/>
            <person name="Ohm R.A."/>
            <person name="Bhattacharya S.S."/>
            <person name="Shirouzu T."/>
            <person name="Yoshinaga Y."/>
            <person name="Martin F.M."/>
            <person name="Grigoriev I.V."/>
            <person name="Hibbett D.S."/>
        </authorList>
    </citation>
    <scope>NUCLEOTIDE SEQUENCE [LARGE SCALE GENOMIC DNA]</scope>
    <source>
        <strain evidence="2 3">L-15889</strain>
    </source>
</reference>
<sequence length="203" mass="22249">MTSPLEIITLTFSKDNPYNTTITDASGQVLYVVHTQSGKNASTTRVFEGTSDTVAAQLTWSDTGLTLAKVTVRGGREVLMSAWMSKSRIPFNDSAAFKDENGRQYKWKGLAAGRALELYTKDDGYKQPIAGFHKSVTDRRQSPPTVTPATLRLAPRADEIRELMVCSFLFLAIEKLSKEKGFGNLQNRMTGGQLGMITTGSAM</sequence>
<proteinExistence type="predicted"/>